<dbReference type="Pfam" id="PF05683">
    <property type="entry name" value="Fumerase_C"/>
    <property type="match status" value="1"/>
</dbReference>
<feature type="domain" description="Fe-S hydro-lyase tartrate dehydratase beta-type catalytic" evidence="3">
    <location>
        <begin position="2"/>
        <end position="175"/>
    </location>
</feature>
<dbReference type="Proteomes" id="UP000239471">
    <property type="component" value="Unassembled WGS sequence"/>
</dbReference>
<evidence type="ECO:0000313" key="4">
    <source>
        <dbReference type="EMBL" id="PRR83558.1"/>
    </source>
</evidence>
<name>A0A2T0BI49_9CLOT</name>
<sequence>MEVKIITPLTEDKVKNLKAGDSVLLSGVLYTGRDAAHKRLIDLLDNDEALPLNIKNEIIYYVGPSPAKPGMIIGSAGPTTSYRMDPYAPKLLDLGLKGMIGKGARNQEVIDAIKRNKAVYFGAIGGAAALIAKSIVKSEIIAYEDLGAEAIRRIEVKDMPLVVIIDSEGKNLYEEGQKEYLKSIEEK</sequence>
<gene>
    <name evidence="4" type="primary">fumA</name>
    <name evidence="4" type="ORF">CLVI_08080</name>
</gene>
<comment type="similarity">
    <text evidence="1">Belongs to the class-I fumarase family.</text>
</comment>
<organism evidence="4 5">
    <name type="scientific">Clostridium vincentii</name>
    <dbReference type="NCBI Taxonomy" id="52704"/>
    <lineage>
        <taxon>Bacteria</taxon>
        <taxon>Bacillati</taxon>
        <taxon>Bacillota</taxon>
        <taxon>Clostridia</taxon>
        <taxon>Eubacteriales</taxon>
        <taxon>Clostridiaceae</taxon>
        <taxon>Clostridium</taxon>
    </lineage>
</organism>
<dbReference type="EMBL" id="PVXQ01000006">
    <property type="protein sequence ID" value="PRR83558.1"/>
    <property type="molecule type" value="Genomic_DNA"/>
</dbReference>
<reference evidence="4 5" key="1">
    <citation type="submission" date="2018-03" db="EMBL/GenBank/DDBJ databases">
        <title>Genome sequence of Clostridium vincentii DSM 10228.</title>
        <authorList>
            <person name="Poehlein A."/>
            <person name="Daniel R."/>
        </authorList>
    </citation>
    <scope>NUCLEOTIDE SEQUENCE [LARGE SCALE GENOMIC DNA]</scope>
    <source>
        <strain evidence="4 5">DSM 10228</strain>
    </source>
</reference>
<dbReference type="NCBIfam" id="NF005310">
    <property type="entry name" value="PRK06842.1"/>
    <property type="match status" value="1"/>
</dbReference>
<protein>
    <submittedName>
        <fullName evidence="4">Fumarate hydratase class I, aerobic</fullName>
        <ecNumber evidence="4">4.2.1.2</ecNumber>
    </submittedName>
</protein>
<dbReference type="InterPro" id="IPR036660">
    <property type="entry name" value="Fe-S_hydroAse_TtdB_cat_sf"/>
</dbReference>
<keyword evidence="2 4" id="KW-0456">Lyase</keyword>
<dbReference type="OrthoDB" id="9798978at2"/>
<accession>A0A2T0BI49</accession>
<dbReference type="Gene3D" id="3.20.130.10">
    <property type="entry name" value="Fe-S hydro-lyase, tartrate dehydratase beta-type, catalytic domain"/>
    <property type="match status" value="1"/>
</dbReference>
<dbReference type="RefSeq" id="WP_106058840.1">
    <property type="nucleotide sequence ID" value="NZ_PVXQ01000006.1"/>
</dbReference>
<dbReference type="GO" id="GO:0004333">
    <property type="term" value="F:fumarate hydratase activity"/>
    <property type="evidence" value="ECO:0007669"/>
    <property type="project" value="UniProtKB-EC"/>
</dbReference>
<dbReference type="PANTHER" id="PTHR43351:SF2">
    <property type="entry name" value="L(+)-TARTRATE DEHYDRATASE SUBUNIT BETA-RELATED"/>
    <property type="match status" value="1"/>
</dbReference>
<evidence type="ECO:0000256" key="2">
    <source>
        <dbReference type="ARBA" id="ARBA00023239"/>
    </source>
</evidence>
<evidence type="ECO:0000256" key="1">
    <source>
        <dbReference type="ARBA" id="ARBA00008876"/>
    </source>
</evidence>
<comment type="caution">
    <text evidence="4">The sequence shown here is derived from an EMBL/GenBank/DDBJ whole genome shotgun (WGS) entry which is preliminary data.</text>
</comment>
<evidence type="ECO:0000313" key="5">
    <source>
        <dbReference type="Proteomes" id="UP000239471"/>
    </source>
</evidence>
<dbReference type="AlphaFoldDB" id="A0A2T0BI49"/>
<dbReference type="EC" id="4.2.1.2" evidence="4"/>
<dbReference type="PANTHER" id="PTHR43351">
    <property type="entry name" value="L(+)-TARTRATE DEHYDRATASE SUBUNIT BETA"/>
    <property type="match status" value="1"/>
</dbReference>
<dbReference type="SUPFAM" id="SSF117457">
    <property type="entry name" value="FumA C-terminal domain-like"/>
    <property type="match status" value="1"/>
</dbReference>
<evidence type="ECO:0000259" key="3">
    <source>
        <dbReference type="Pfam" id="PF05683"/>
    </source>
</evidence>
<dbReference type="NCBIfam" id="TIGR00723">
    <property type="entry name" value="ttdB_fumA_fumB"/>
    <property type="match status" value="1"/>
</dbReference>
<dbReference type="InterPro" id="IPR004647">
    <property type="entry name" value="Fe-S_hydro-lyase_TtdB-typ_cat"/>
</dbReference>
<proteinExistence type="inferred from homology"/>
<keyword evidence="5" id="KW-1185">Reference proteome</keyword>